<gene>
    <name evidence="1" type="ORF">Agub_g7924</name>
</gene>
<proteinExistence type="predicted"/>
<name>A0AAD3DSS0_9CHLO</name>
<evidence type="ECO:0000313" key="1">
    <source>
        <dbReference type="EMBL" id="GFR46352.1"/>
    </source>
</evidence>
<keyword evidence="2" id="KW-1185">Reference proteome</keyword>
<evidence type="ECO:0000313" key="2">
    <source>
        <dbReference type="Proteomes" id="UP001054857"/>
    </source>
</evidence>
<protein>
    <submittedName>
        <fullName evidence="1">Uncharacterized protein</fullName>
    </submittedName>
</protein>
<organism evidence="1 2">
    <name type="scientific">Astrephomene gubernaculifera</name>
    <dbReference type="NCBI Taxonomy" id="47775"/>
    <lineage>
        <taxon>Eukaryota</taxon>
        <taxon>Viridiplantae</taxon>
        <taxon>Chlorophyta</taxon>
        <taxon>core chlorophytes</taxon>
        <taxon>Chlorophyceae</taxon>
        <taxon>CS clade</taxon>
        <taxon>Chlamydomonadales</taxon>
        <taxon>Astrephomenaceae</taxon>
        <taxon>Astrephomene</taxon>
    </lineage>
</organism>
<dbReference type="Proteomes" id="UP001054857">
    <property type="component" value="Unassembled WGS sequence"/>
</dbReference>
<feature type="non-terminal residue" evidence="1">
    <location>
        <position position="188"/>
    </location>
</feature>
<sequence length="188" mass="19220">MQVPCSLRKGTLPPAVPWRNPKPLGSAIKICISPASGAFLRPGGFCARAASVAVVAPTKSADTTLGKTLTESAAPGQDLEALAEAAGVQKEVRCGPTPLGRGLLATRALGPQTIVSVPLHNALVITDQPLSGISVFGDRCLAEWQRQHATLPQQLQDFVTGGQGGGQVGRQGGRLACYLACLGMGSSG</sequence>
<reference evidence="1 2" key="1">
    <citation type="journal article" date="2021" name="Sci. Rep.">
        <title>Genome sequencing of the multicellular alga Astrephomene provides insights into convergent evolution of germ-soma differentiation.</title>
        <authorList>
            <person name="Yamashita S."/>
            <person name="Yamamoto K."/>
            <person name="Matsuzaki R."/>
            <person name="Suzuki S."/>
            <person name="Yamaguchi H."/>
            <person name="Hirooka S."/>
            <person name="Minakuchi Y."/>
            <person name="Miyagishima S."/>
            <person name="Kawachi M."/>
            <person name="Toyoda A."/>
            <person name="Nozaki H."/>
        </authorList>
    </citation>
    <scope>NUCLEOTIDE SEQUENCE [LARGE SCALE GENOMIC DNA]</scope>
    <source>
        <strain evidence="1 2">NIES-4017</strain>
    </source>
</reference>
<accession>A0AAD3DSS0</accession>
<dbReference type="AlphaFoldDB" id="A0AAD3DSS0"/>
<comment type="caution">
    <text evidence="1">The sequence shown here is derived from an EMBL/GenBank/DDBJ whole genome shotgun (WGS) entry which is preliminary data.</text>
</comment>
<dbReference type="EMBL" id="BMAR01000013">
    <property type="protein sequence ID" value="GFR46352.1"/>
    <property type="molecule type" value="Genomic_DNA"/>
</dbReference>